<gene>
    <name evidence="3" type="ORF">HOP40_02055</name>
</gene>
<dbReference type="PROSITE" id="PS00166">
    <property type="entry name" value="ENOYL_COA_HYDRATASE"/>
    <property type="match status" value="1"/>
</dbReference>
<dbReference type="InterPro" id="IPR001753">
    <property type="entry name" value="Enoyl-CoA_hydra/iso"/>
</dbReference>
<sequence>MLEVVRRAGVVELVLSRPAALNSLSPDLVAALDRACADVEADDAVRCVVVRGSGRAFCAGGDLSAATAAESAEPGGAARYFDAISAVLRRVERLPVPVVAAVHGWAVAGGLELVLCCDLVLATASARFGDAHARYGLVPGGGGSVRLPRRIGVGPAKWLMYTAESVPAEQMQRWGLVNEVVPDDGLADATARLTALLAGRSPDGLRAMKLLVDAQADLTLDEALAHESRVSARHVAAGGAAEGWAAFAGKRQPDFGRA</sequence>
<keyword evidence="4" id="KW-1185">Reference proteome</keyword>
<dbReference type="Proteomes" id="UP000505377">
    <property type="component" value="Chromosome"/>
</dbReference>
<dbReference type="CDD" id="cd06558">
    <property type="entry name" value="crotonase-like"/>
    <property type="match status" value="1"/>
</dbReference>
<protein>
    <submittedName>
        <fullName evidence="3">Enoyl-CoA hydratase/isomerase family protein</fullName>
    </submittedName>
</protein>
<reference evidence="3 4" key="1">
    <citation type="submission" date="2020-05" db="EMBL/GenBank/DDBJ databases">
        <authorList>
            <person name="Mo P."/>
        </authorList>
    </citation>
    <scope>NUCLEOTIDE SEQUENCE [LARGE SCALE GENOMIC DNA]</scope>
    <source>
        <strain evidence="3 4">Gen01</strain>
    </source>
</reference>
<evidence type="ECO:0000313" key="4">
    <source>
        <dbReference type="Proteomes" id="UP000505377"/>
    </source>
</evidence>
<dbReference type="SUPFAM" id="SSF52096">
    <property type="entry name" value="ClpP/crotonase"/>
    <property type="match status" value="1"/>
</dbReference>
<dbReference type="InterPro" id="IPR018376">
    <property type="entry name" value="Enoyl-CoA_hyd/isom_CS"/>
</dbReference>
<keyword evidence="3" id="KW-0413">Isomerase</keyword>
<evidence type="ECO:0000256" key="2">
    <source>
        <dbReference type="RuleBase" id="RU003707"/>
    </source>
</evidence>
<dbReference type="Pfam" id="PF00378">
    <property type="entry name" value="ECH_1"/>
    <property type="match status" value="1"/>
</dbReference>
<organism evidence="3 4">
    <name type="scientific">Pseudonocardia broussonetiae</name>
    <dbReference type="NCBI Taxonomy" id="2736640"/>
    <lineage>
        <taxon>Bacteria</taxon>
        <taxon>Bacillati</taxon>
        <taxon>Actinomycetota</taxon>
        <taxon>Actinomycetes</taxon>
        <taxon>Pseudonocardiales</taxon>
        <taxon>Pseudonocardiaceae</taxon>
        <taxon>Pseudonocardia</taxon>
    </lineage>
</organism>
<evidence type="ECO:0000313" key="3">
    <source>
        <dbReference type="EMBL" id="QJY50314.1"/>
    </source>
</evidence>
<dbReference type="InterPro" id="IPR029045">
    <property type="entry name" value="ClpP/crotonase-like_dom_sf"/>
</dbReference>
<dbReference type="EMBL" id="CP053564">
    <property type="protein sequence ID" value="QJY50314.1"/>
    <property type="molecule type" value="Genomic_DNA"/>
</dbReference>
<dbReference type="GO" id="GO:0016853">
    <property type="term" value="F:isomerase activity"/>
    <property type="evidence" value="ECO:0007669"/>
    <property type="project" value="UniProtKB-KW"/>
</dbReference>
<dbReference type="AlphaFoldDB" id="A0A6M6JQF8"/>
<proteinExistence type="inferred from homology"/>
<dbReference type="Gene3D" id="3.90.226.10">
    <property type="entry name" value="2-enoyl-CoA Hydratase, Chain A, domain 1"/>
    <property type="match status" value="1"/>
</dbReference>
<comment type="similarity">
    <text evidence="1 2">Belongs to the enoyl-CoA hydratase/isomerase family.</text>
</comment>
<accession>A0A6M6JQF8</accession>
<dbReference type="KEGG" id="pbro:HOP40_02055"/>
<dbReference type="PANTHER" id="PTHR43802">
    <property type="entry name" value="ENOYL-COA HYDRATASE"/>
    <property type="match status" value="1"/>
</dbReference>
<evidence type="ECO:0000256" key="1">
    <source>
        <dbReference type="ARBA" id="ARBA00005254"/>
    </source>
</evidence>
<dbReference type="PANTHER" id="PTHR43802:SF1">
    <property type="entry name" value="IP11341P-RELATED"/>
    <property type="match status" value="1"/>
</dbReference>
<name>A0A6M6JQF8_9PSEU</name>